<dbReference type="CTD" id="9943412"/>
<evidence type="ECO:0000256" key="1">
    <source>
        <dbReference type="SAM" id="MobiDB-lite"/>
    </source>
</evidence>
<dbReference type="RefSeq" id="XP_003141588.1">
    <property type="nucleotide sequence ID" value="XM_003141540.1"/>
</dbReference>
<dbReference type="EMBL" id="JH712205">
    <property type="protein sequence ID" value="EFO22483.1"/>
    <property type="molecule type" value="Genomic_DNA"/>
</dbReference>
<proteinExistence type="predicted"/>
<gene>
    <name evidence="2" type="ORF">LOAG_06004</name>
</gene>
<feature type="region of interest" description="Disordered" evidence="1">
    <location>
        <begin position="1"/>
        <end position="23"/>
    </location>
</feature>
<feature type="compositionally biased region" description="Low complexity" evidence="1">
    <location>
        <begin position="8"/>
        <end position="17"/>
    </location>
</feature>
<dbReference type="OMA" id="NTITEMG"/>
<organism evidence="2">
    <name type="scientific">Loa loa</name>
    <name type="common">Eye worm</name>
    <name type="synonym">Filaria loa</name>
    <dbReference type="NCBI Taxonomy" id="7209"/>
    <lineage>
        <taxon>Eukaryota</taxon>
        <taxon>Metazoa</taxon>
        <taxon>Ecdysozoa</taxon>
        <taxon>Nematoda</taxon>
        <taxon>Chromadorea</taxon>
        <taxon>Rhabditida</taxon>
        <taxon>Spirurina</taxon>
        <taxon>Spiruromorpha</taxon>
        <taxon>Filarioidea</taxon>
        <taxon>Onchocercidae</taxon>
        <taxon>Loa</taxon>
    </lineage>
</organism>
<protein>
    <submittedName>
        <fullName evidence="2">Uncharacterized protein</fullName>
    </submittedName>
</protein>
<dbReference type="KEGG" id="loa:LOAG_06004"/>
<dbReference type="AlphaFoldDB" id="A0A1S0TZB1"/>
<reference evidence="2" key="1">
    <citation type="submission" date="2012-04" db="EMBL/GenBank/DDBJ databases">
        <title>The Genome Sequence of Loa loa.</title>
        <authorList>
            <consortium name="The Broad Institute Genome Sequencing Platform"/>
            <consortium name="Broad Institute Genome Sequencing Center for Infectious Disease"/>
            <person name="Nutman T.B."/>
            <person name="Fink D.L."/>
            <person name="Russ C."/>
            <person name="Young S."/>
            <person name="Zeng Q."/>
            <person name="Gargeya S."/>
            <person name="Alvarado L."/>
            <person name="Berlin A."/>
            <person name="Chapman S.B."/>
            <person name="Chen Z."/>
            <person name="Freedman E."/>
            <person name="Gellesch M."/>
            <person name="Goldberg J."/>
            <person name="Griggs A."/>
            <person name="Gujja S."/>
            <person name="Heilman E.R."/>
            <person name="Heiman D."/>
            <person name="Howarth C."/>
            <person name="Mehta T."/>
            <person name="Neiman D."/>
            <person name="Pearson M."/>
            <person name="Roberts A."/>
            <person name="Saif S."/>
            <person name="Shea T."/>
            <person name="Shenoy N."/>
            <person name="Sisk P."/>
            <person name="Stolte C."/>
            <person name="Sykes S."/>
            <person name="White J."/>
            <person name="Yandava C."/>
            <person name="Haas B."/>
            <person name="Henn M.R."/>
            <person name="Nusbaum C."/>
            <person name="Birren B."/>
        </authorList>
    </citation>
    <scope>NUCLEOTIDE SEQUENCE [LARGE SCALE GENOMIC DNA]</scope>
</reference>
<dbReference type="GeneID" id="9943412"/>
<name>A0A1S0TZB1_LOALO</name>
<sequence>MNSGVVGDLSTSDNDTCSSDDEVDNDEYFANAIIEMGVEIHYDEEYIPKSFAIQIRNAKDAKQALIAYARNASIFKCADSNDDKAVTILEAYNYLSRYINVINIFPQSEFFRFKKPGMEEEE</sequence>
<dbReference type="OrthoDB" id="10454227at2759"/>
<accession>A0A1S0TZB1</accession>
<evidence type="ECO:0000313" key="2">
    <source>
        <dbReference type="EMBL" id="EFO22483.1"/>
    </source>
</evidence>
<dbReference type="InParanoid" id="A0A1S0TZB1"/>